<gene>
    <name evidence="2" type="ORF">TSOC_007236</name>
</gene>
<name>A0A2J8A1K1_9CHLO</name>
<accession>A0A2J8A1K1</accession>
<feature type="region of interest" description="Disordered" evidence="1">
    <location>
        <begin position="27"/>
        <end position="54"/>
    </location>
</feature>
<organism evidence="2 3">
    <name type="scientific">Tetrabaena socialis</name>
    <dbReference type="NCBI Taxonomy" id="47790"/>
    <lineage>
        <taxon>Eukaryota</taxon>
        <taxon>Viridiplantae</taxon>
        <taxon>Chlorophyta</taxon>
        <taxon>core chlorophytes</taxon>
        <taxon>Chlorophyceae</taxon>
        <taxon>CS clade</taxon>
        <taxon>Chlamydomonadales</taxon>
        <taxon>Tetrabaenaceae</taxon>
        <taxon>Tetrabaena</taxon>
    </lineage>
</organism>
<sequence length="268" mass="28533">MAGLSTVTAMVDDKNVPEGHKGLHGFLYGEGGAEEHDSSVGSNSERKGEDEGTAVMPVEAYLESRDGEKPLGVYCVYDKQQQPQYIGFSRNMVLAIKGHVARVGPERAAHVRAMVYGNRSMATRTTLERGVQTWVDELLGGQVPPGNSDPRQRAAWEGISLEAAGGEEEGEGGAGAAAALASPALLDRAHMSPAEAAAYEEKKLKMRKAMGEKDLKGAGGEAHAHDHAEEEDDLATRRYDGPPAIGKGVQGAVRDTFRDLKEVLLVQG</sequence>
<dbReference type="AlphaFoldDB" id="A0A2J8A1K1"/>
<protein>
    <recommendedName>
        <fullName evidence="4">GIY-YIG domain-containing protein</fullName>
    </recommendedName>
</protein>
<dbReference type="Proteomes" id="UP000236333">
    <property type="component" value="Unassembled WGS sequence"/>
</dbReference>
<proteinExistence type="predicted"/>
<comment type="caution">
    <text evidence="2">The sequence shown here is derived from an EMBL/GenBank/DDBJ whole genome shotgun (WGS) entry which is preliminary data.</text>
</comment>
<evidence type="ECO:0000313" key="3">
    <source>
        <dbReference type="Proteomes" id="UP000236333"/>
    </source>
</evidence>
<evidence type="ECO:0000313" key="2">
    <source>
        <dbReference type="EMBL" id="PNH06401.1"/>
    </source>
</evidence>
<dbReference type="EMBL" id="PGGS01000239">
    <property type="protein sequence ID" value="PNH06401.1"/>
    <property type="molecule type" value="Genomic_DNA"/>
</dbReference>
<reference evidence="2 3" key="1">
    <citation type="journal article" date="2017" name="Mol. Biol. Evol.">
        <title>The 4-celled Tetrabaena socialis nuclear genome reveals the essential components for genetic control of cell number at the origin of multicellularity in the volvocine lineage.</title>
        <authorList>
            <person name="Featherston J."/>
            <person name="Arakaki Y."/>
            <person name="Hanschen E.R."/>
            <person name="Ferris P.J."/>
            <person name="Michod R.E."/>
            <person name="Olson B.J.S.C."/>
            <person name="Nozaki H."/>
            <person name="Durand P.M."/>
        </authorList>
    </citation>
    <scope>NUCLEOTIDE SEQUENCE [LARGE SCALE GENOMIC DNA]</scope>
    <source>
        <strain evidence="2 3">NIES-571</strain>
    </source>
</reference>
<evidence type="ECO:0008006" key="4">
    <source>
        <dbReference type="Google" id="ProtNLM"/>
    </source>
</evidence>
<dbReference type="OrthoDB" id="565552at2759"/>
<keyword evidence="3" id="KW-1185">Reference proteome</keyword>
<feature type="compositionally biased region" description="Basic and acidic residues" evidence="1">
    <location>
        <begin position="213"/>
        <end position="240"/>
    </location>
</feature>
<feature type="region of interest" description="Disordered" evidence="1">
    <location>
        <begin position="213"/>
        <end position="250"/>
    </location>
</feature>
<feature type="compositionally biased region" description="Basic and acidic residues" evidence="1">
    <location>
        <begin position="33"/>
        <end position="50"/>
    </location>
</feature>
<evidence type="ECO:0000256" key="1">
    <source>
        <dbReference type="SAM" id="MobiDB-lite"/>
    </source>
</evidence>